<dbReference type="EMBL" id="KN832873">
    <property type="protein sequence ID" value="KIN03935.1"/>
    <property type="molecule type" value="Genomic_DNA"/>
</dbReference>
<dbReference type="HOGENOM" id="CLU_1434831_0_0_1"/>
<reference evidence="1 2" key="1">
    <citation type="submission" date="2014-04" db="EMBL/GenBank/DDBJ databases">
        <authorList>
            <consortium name="DOE Joint Genome Institute"/>
            <person name="Kuo A."/>
            <person name="Martino E."/>
            <person name="Perotto S."/>
            <person name="Kohler A."/>
            <person name="Nagy L.G."/>
            <person name="Floudas D."/>
            <person name="Copeland A."/>
            <person name="Barry K.W."/>
            <person name="Cichocki N."/>
            <person name="Veneault-Fourrey C."/>
            <person name="LaButti K."/>
            <person name="Lindquist E.A."/>
            <person name="Lipzen A."/>
            <person name="Lundell T."/>
            <person name="Morin E."/>
            <person name="Murat C."/>
            <person name="Sun H."/>
            <person name="Tunlid A."/>
            <person name="Henrissat B."/>
            <person name="Grigoriev I.V."/>
            <person name="Hibbett D.S."/>
            <person name="Martin F."/>
            <person name="Nordberg H.P."/>
            <person name="Cantor M.N."/>
            <person name="Hua S.X."/>
        </authorList>
    </citation>
    <scope>NUCLEOTIDE SEQUENCE [LARGE SCALE GENOMIC DNA]</scope>
    <source>
        <strain evidence="1 2">Zn</strain>
    </source>
</reference>
<name>A0A0C3HLM3_OIDMZ</name>
<evidence type="ECO:0000313" key="1">
    <source>
        <dbReference type="EMBL" id="KIN03935.1"/>
    </source>
</evidence>
<gene>
    <name evidence="1" type="ORF">OIDMADRAFT_51868</name>
</gene>
<organism evidence="1 2">
    <name type="scientific">Oidiodendron maius (strain Zn)</name>
    <dbReference type="NCBI Taxonomy" id="913774"/>
    <lineage>
        <taxon>Eukaryota</taxon>
        <taxon>Fungi</taxon>
        <taxon>Dikarya</taxon>
        <taxon>Ascomycota</taxon>
        <taxon>Pezizomycotina</taxon>
        <taxon>Leotiomycetes</taxon>
        <taxon>Leotiomycetes incertae sedis</taxon>
        <taxon>Myxotrichaceae</taxon>
        <taxon>Oidiodendron</taxon>
    </lineage>
</organism>
<proteinExistence type="predicted"/>
<reference evidence="2" key="2">
    <citation type="submission" date="2015-01" db="EMBL/GenBank/DDBJ databases">
        <title>Evolutionary Origins and Diversification of the Mycorrhizal Mutualists.</title>
        <authorList>
            <consortium name="DOE Joint Genome Institute"/>
            <consortium name="Mycorrhizal Genomics Consortium"/>
            <person name="Kohler A."/>
            <person name="Kuo A."/>
            <person name="Nagy L.G."/>
            <person name="Floudas D."/>
            <person name="Copeland A."/>
            <person name="Barry K.W."/>
            <person name="Cichocki N."/>
            <person name="Veneault-Fourrey C."/>
            <person name="LaButti K."/>
            <person name="Lindquist E.A."/>
            <person name="Lipzen A."/>
            <person name="Lundell T."/>
            <person name="Morin E."/>
            <person name="Murat C."/>
            <person name="Riley R."/>
            <person name="Ohm R."/>
            <person name="Sun H."/>
            <person name="Tunlid A."/>
            <person name="Henrissat B."/>
            <person name="Grigoriev I.V."/>
            <person name="Hibbett D.S."/>
            <person name="Martin F."/>
        </authorList>
    </citation>
    <scope>NUCLEOTIDE SEQUENCE [LARGE SCALE GENOMIC DNA]</scope>
    <source>
        <strain evidence="2">Zn</strain>
    </source>
</reference>
<keyword evidence="2" id="KW-1185">Reference proteome</keyword>
<evidence type="ECO:0000313" key="2">
    <source>
        <dbReference type="Proteomes" id="UP000054321"/>
    </source>
</evidence>
<dbReference type="Proteomes" id="UP000054321">
    <property type="component" value="Unassembled WGS sequence"/>
</dbReference>
<sequence>MAAVALRSPSFVIALETDNYGTGSPARHALKAHGSKGGENANVGATIIDLANLCGIGINARELSSGTLRLGRLAEPDTGRDVDPPKHSDASCEGLALNRRQTHRNNVFFCRAMAEMLPGSAMGPERVERVRNEAGRCWPRCPYGMTQSEHEPNLAAIKAPGTGQPGVSSLELEIRRLLGRRRLDPPDPK</sequence>
<protein>
    <submittedName>
        <fullName evidence="1">Uncharacterized protein</fullName>
    </submittedName>
</protein>
<dbReference type="InParanoid" id="A0A0C3HLM3"/>
<accession>A0A0C3HLM3</accession>
<dbReference type="AlphaFoldDB" id="A0A0C3HLM3"/>